<sequence length="140" mass="15853">MHMEELCKLDDQTEVQRSLKLKMESQSRFFDRIADDHRNRAAITAKFNYKPSSSSSASLPPLEESESNAKEFESDSDGDVNQIQSEEFQALKRMKMTQYNDVSSTPLFKVSEVSYGAHEGISFPWSNIASCPSPLVPSFF</sequence>
<protein>
    <submittedName>
        <fullName evidence="2">Protein PHR1-LIKE 1-like</fullName>
    </submittedName>
</protein>
<dbReference type="InParanoid" id="A0A7J7DXD0"/>
<name>A0A7J7DXD0_TRIWF</name>
<dbReference type="EMBL" id="JAAARO010000003">
    <property type="protein sequence ID" value="KAF5750824.1"/>
    <property type="molecule type" value="Genomic_DNA"/>
</dbReference>
<evidence type="ECO:0000313" key="2">
    <source>
        <dbReference type="EMBL" id="KAF5750824.1"/>
    </source>
</evidence>
<dbReference type="Proteomes" id="UP000593562">
    <property type="component" value="Unassembled WGS sequence"/>
</dbReference>
<evidence type="ECO:0000256" key="1">
    <source>
        <dbReference type="SAM" id="MobiDB-lite"/>
    </source>
</evidence>
<comment type="caution">
    <text evidence="2">The sequence shown here is derived from an EMBL/GenBank/DDBJ whole genome shotgun (WGS) entry which is preliminary data.</text>
</comment>
<gene>
    <name evidence="2" type="ORF">HS088_TW03G01164</name>
</gene>
<organism evidence="2 3">
    <name type="scientific">Tripterygium wilfordii</name>
    <name type="common">Thunder God vine</name>
    <dbReference type="NCBI Taxonomy" id="458696"/>
    <lineage>
        <taxon>Eukaryota</taxon>
        <taxon>Viridiplantae</taxon>
        <taxon>Streptophyta</taxon>
        <taxon>Embryophyta</taxon>
        <taxon>Tracheophyta</taxon>
        <taxon>Spermatophyta</taxon>
        <taxon>Magnoliopsida</taxon>
        <taxon>eudicotyledons</taxon>
        <taxon>Gunneridae</taxon>
        <taxon>Pentapetalae</taxon>
        <taxon>rosids</taxon>
        <taxon>fabids</taxon>
        <taxon>Celastrales</taxon>
        <taxon>Celastraceae</taxon>
        <taxon>Tripterygium</taxon>
    </lineage>
</organism>
<feature type="compositionally biased region" description="Low complexity" evidence="1">
    <location>
        <begin position="51"/>
        <end position="62"/>
    </location>
</feature>
<reference evidence="2 3" key="1">
    <citation type="journal article" date="2020" name="Nat. Commun.">
        <title>Genome of Tripterygium wilfordii and identification of cytochrome P450 involved in triptolide biosynthesis.</title>
        <authorList>
            <person name="Tu L."/>
            <person name="Su P."/>
            <person name="Zhang Z."/>
            <person name="Gao L."/>
            <person name="Wang J."/>
            <person name="Hu T."/>
            <person name="Zhou J."/>
            <person name="Zhang Y."/>
            <person name="Zhao Y."/>
            <person name="Liu Y."/>
            <person name="Song Y."/>
            <person name="Tong Y."/>
            <person name="Lu Y."/>
            <person name="Yang J."/>
            <person name="Xu C."/>
            <person name="Jia M."/>
            <person name="Peters R.J."/>
            <person name="Huang L."/>
            <person name="Gao W."/>
        </authorList>
    </citation>
    <scope>NUCLEOTIDE SEQUENCE [LARGE SCALE GENOMIC DNA]</scope>
    <source>
        <strain evidence="3">cv. XIE 37</strain>
        <tissue evidence="2">Leaf</tissue>
    </source>
</reference>
<feature type="region of interest" description="Disordered" evidence="1">
    <location>
        <begin position="50"/>
        <end position="81"/>
    </location>
</feature>
<evidence type="ECO:0000313" key="3">
    <source>
        <dbReference type="Proteomes" id="UP000593562"/>
    </source>
</evidence>
<keyword evidence="3" id="KW-1185">Reference proteome</keyword>
<accession>A0A7J7DXD0</accession>
<dbReference type="AlphaFoldDB" id="A0A7J7DXD0"/>
<proteinExistence type="predicted"/>